<sequence length="155" mass="17405">MADHKVALYVSSKDVTPDLCAQIQQDFDTANGSQGPCYVRFVLGSDNWTIGLSPEEIHHKHSAEYTPESRHVLRPIVVLDERTAKDRSVVIVSPGVSAQTNEFGHAELRFVPSRAPDAVANLEIGNQTLREYEEHVDEDGIWRWWKNSTVPNPDV</sequence>
<dbReference type="Pfam" id="PF21962">
    <property type="entry name" value="DUF6924"/>
    <property type="match status" value="1"/>
</dbReference>
<dbReference type="InterPro" id="IPR053832">
    <property type="entry name" value="DUF6924"/>
</dbReference>
<gene>
    <name evidence="2" type="ORF">V5O48_008183</name>
</gene>
<comment type="caution">
    <text evidence="2">The sequence shown here is derived from an EMBL/GenBank/DDBJ whole genome shotgun (WGS) entry which is preliminary data.</text>
</comment>
<dbReference type="EMBL" id="JBAHYK010000466">
    <property type="protein sequence ID" value="KAL0573768.1"/>
    <property type="molecule type" value="Genomic_DNA"/>
</dbReference>
<evidence type="ECO:0000259" key="1">
    <source>
        <dbReference type="Pfam" id="PF21962"/>
    </source>
</evidence>
<accession>A0ABR3FF22</accession>
<feature type="domain" description="DUF6924" evidence="1">
    <location>
        <begin position="31"/>
        <end position="143"/>
    </location>
</feature>
<protein>
    <recommendedName>
        <fullName evidence="1">DUF6924 domain-containing protein</fullName>
    </recommendedName>
</protein>
<name>A0ABR3FF22_9AGAR</name>
<evidence type="ECO:0000313" key="2">
    <source>
        <dbReference type="EMBL" id="KAL0573768.1"/>
    </source>
</evidence>
<dbReference type="Proteomes" id="UP001465976">
    <property type="component" value="Unassembled WGS sequence"/>
</dbReference>
<proteinExistence type="predicted"/>
<reference evidence="2 3" key="1">
    <citation type="submission" date="2024-02" db="EMBL/GenBank/DDBJ databases">
        <title>A draft genome for the cacao thread blight pathogen Marasmius crinis-equi.</title>
        <authorList>
            <person name="Cohen S.P."/>
            <person name="Baruah I.K."/>
            <person name="Amoako-Attah I."/>
            <person name="Bukari Y."/>
            <person name="Meinhardt L.W."/>
            <person name="Bailey B.A."/>
        </authorList>
    </citation>
    <scope>NUCLEOTIDE SEQUENCE [LARGE SCALE GENOMIC DNA]</scope>
    <source>
        <strain evidence="2 3">GH-76</strain>
    </source>
</reference>
<organism evidence="2 3">
    <name type="scientific">Marasmius crinis-equi</name>
    <dbReference type="NCBI Taxonomy" id="585013"/>
    <lineage>
        <taxon>Eukaryota</taxon>
        <taxon>Fungi</taxon>
        <taxon>Dikarya</taxon>
        <taxon>Basidiomycota</taxon>
        <taxon>Agaricomycotina</taxon>
        <taxon>Agaricomycetes</taxon>
        <taxon>Agaricomycetidae</taxon>
        <taxon>Agaricales</taxon>
        <taxon>Marasmiineae</taxon>
        <taxon>Marasmiaceae</taxon>
        <taxon>Marasmius</taxon>
    </lineage>
</organism>
<keyword evidence="3" id="KW-1185">Reference proteome</keyword>
<evidence type="ECO:0000313" key="3">
    <source>
        <dbReference type="Proteomes" id="UP001465976"/>
    </source>
</evidence>